<dbReference type="OrthoDB" id="9764669at2"/>
<organism evidence="16 17">
    <name type="scientific">Marinobacter lutaoensis</name>
    <dbReference type="NCBI Taxonomy" id="135739"/>
    <lineage>
        <taxon>Bacteria</taxon>
        <taxon>Pseudomonadati</taxon>
        <taxon>Pseudomonadota</taxon>
        <taxon>Gammaproteobacteria</taxon>
        <taxon>Pseudomonadales</taxon>
        <taxon>Marinobacteraceae</taxon>
        <taxon>Marinobacter</taxon>
    </lineage>
</organism>
<dbReference type="InterPro" id="IPR000531">
    <property type="entry name" value="Beta-barrel_TonB"/>
</dbReference>
<name>A0A1V2DWR3_9GAMM</name>
<evidence type="ECO:0000313" key="16">
    <source>
        <dbReference type="EMBL" id="ONF44846.1"/>
    </source>
</evidence>
<dbReference type="CDD" id="cd01347">
    <property type="entry name" value="ligand_gated_channel"/>
    <property type="match status" value="1"/>
</dbReference>
<dbReference type="SUPFAM" id="SSF56935">
    <property type="entry name" value="Porins"/>
    <property type="match status" value="1"/>
</dbReference>
<evidence type="ECO:0000256" key="1">
    <source>
        <dbReference type="ARBA" id="ARBA00004571"/>
    </source>
</evidence>
<evidence type="ECO:0000256" key="4">
    <source>
        <dbReference type="ARBA" id="ARBA00022692"/>
    </source>
</evidence>
<evidence type="ECO:0000256" key="7">
    <source>
        <dbReference type="ARBA" id="ARBA00023077"/>
    </source>
</evidence>
<keyword evidence="6" id="KW-0406">Ion transport</keyword>
<dbReference type="Pfam" id="PF00593">
    <property type="entry name" value="TonB_dep_Rec_b-barrel"/>
    <property type="match status" value="1"/>
</dbReference>
<dbReference type="PANTHER" id="PTHR30069:SF53">
    <property type="entry name" value="COLICIN I RECEPTOR-RELATED"/>
    <property type="match status" value="1"/>
</dbReference>
<dbReference type="AlphaFoldDB" id="A0A1V2DWR3"/>
<comment type="caution">
    <text evidence="16">The sequence shown here is derived from an EMBL/GenBank/DDBJ whole genome shotgun (WGS) entry which is preliminary data.</text>
</comment>
<feature type="domain" description="TonB-dependent receptor plug" evidence="15">
    <location>
        <begin position="44"/>
        <end position="154"/>
    </location>
</feature>
<dbReference type="InterPro" id="IPR012910">
    <property type="entry name" value="Plug_dom"/>
</dbReference>
<evidence type="ECO:0000313" key="17">
    <source>
        <dbReference type="Proteomes" id="UP000189339"/>
    </source>
</evidence>
<feature type="chain" id="PRO_5043151279" evidence="13">
    <location>
        <begin position="23"/>
        <end position="674"/>
    </location>
</feature>
<dbReference type="Proteomes" id="UP000189339">
    <property type="component" value="Unassembled WGS sequence"/>
</dbReference>
<dbReference type="GO" id="GO:0044718">
    <property type="term" value="P:siderophore transmembrane transport"/>
    <property type="evidence" value="ECO:0007669"/>
    <property type="project" value="TreeGrafter"/>
</dbReference>
<evidence type="ECO:0000256" key="9">
    <source>
        <dbReference type="ARBA" id="ARBA00023237"/>
    </source>
</evidence>
<sequence length="674" mass="73509">MRRLSLLASAVAMAGGGSGAWAQSEEAVSLDEIVVTASGFEQNISDAPASISVISGEELAKRSYDDITDAVKNIPGLYVNGGGNAQDITIRGMTEAYTLYLVDGRPVSAGRNINTNGNDGGKQIALPPVSMIERIEVIRGPMSSLYGSEAMGGVINIITRKQGDRWSGSVTTEYTKSLSELNEDAQQATLFAGGPIIPGLLGAQVSGSWEGAEESHFEGGSDNAESMPDKDERQGGAKLILTPDDDNEFAVSYTASKLDYEHTPGLSIAATETATSYTYHKDVYALTHQGRYGRLLLNSYLQHDVSERVQLDEKKEKVTTANTQGTWFMGRHMLTFGGQYKYEDLVDETNGLIGTLDTATASVDRWIAAVFTEVEWSVTDDLNLTTGLRYNDDELFGGHLSPRLYANYHLSPAWTLKGGVSTGYKQPSLPEATEGFGRGTGGGGSPAGYPRALIIGNEDLEPETSTSYEFGFVYRDRATGLNASAMLFHTRFEDKIAEDRFCDPGGDRNDPSTWQCEYQGRNYLFLSTRKNIDEAMMQGVELSLDYDLTSTLRFSSSYTFTDSEQQSGEFEGEPLNQVPRHMFNAGLDWQASSRLGLWLDTNLRGRTSDYLSRTSMSDGTPGYGFVDVGLNYRLTDQARVKAGLYNVGDKEVTTESYGVVLDGRRLNLGLTVDF</sequence>
<evidence type="ECO:0000256" key="6">
    <source>
        <dbReference type="ARBA" id="ARBA00023065"/>
    </source>
</evidence>
<reference evidence="16 17" key="1">
    <citation type="submission" date="2016-12" db="EMBL/GenBank/DDBJ databases">
        <title>Marinobacter lutaoensis whole genome sequencing.</title>
        <authorList>
            <person name="Verma A."/>
            <person name="Krishnamurthi S."/>
        </authorList>
    </citation>
    <scope>NUCLEOTIDE SEQUENCE [LARGE SCALE GENOMIC DNA]</scope>
    <source>
        <strain evidence="16 17">T5054</strain>
    </source>
</reference>
<evidence type="ECO:0000256" key="11">
    <source>
        <dbReference type="RuleBase" id="RU003357"/>
    </source>
</evidence>
<evidence type="ECO:0000256" key="12">
    <source>
        <dbReference type="SAM" id="MobiDB-lite"/>
    </source>
</evidence>
<evidence type="ECO:0000259" key="15">
    <source>
        <dbReference type="Pfam" id="PF07715"/>
    </source>
</evidence>
<dbReference type="InterPro" id="IPR037066">
    <property type="entry name" value="Plug_dom_sf"/>
</dbReference>
<dbReference type="Gene3D" id="2.40.170.20">
    <property type="entry name" value="TonB-dependent receptor, beta-barrel domain"/>
    <property type="match status" value="1"/>
</dbReference>
<evidence type="ECO:0000256" key="10">
    <source>
        <dbReference type="PROSITE-ProRule" id="PRU01360"/>
    </source>
</evidence>
<comment type="subcellular location">
    <subcellularLocation>
        <location evidence="1 10">Cell outer membrane</location>
        <topology evidence="1 10">Multi-pass membrane protein</topology>
    </subcellularLocation>
</comment>
<dbReference type="STRING" id="135739.BTO32_03680"/>
<evidence type="ECO:0000256" key="3">
    <source>
        <dbReference type="ARBA" id="ARBA00022452"/>
    </source>
</evidence>
<dbReference type="Pfam" id="PF07715">
    <property type="entry name" value="Plug"/>
    <property type="match status" value="1"/>
</dbReference>
<evidence type="ECO:0000259" key="14">
    <source>
        <dbReference type="Pfam" id="PF00593"/>
    </source>
</evidence>
<evidence type="ECO:0000256" key="5">
    <source>
        <dbReference type="ARBA" id="ARBA00022729"/>
    </source>
</evidence>
<keyword evidence="5 13" id="KW-0732">Signal</keyword>
<keyword evidence="3 10" id="KW-1134">Transmembrane beta strand</keyword>
<feature type="domain" description="TonB-dependent receptor-like beta-barrel" evidence="14">
    <location>
        <begin position="244"/>
        <end position="647"/>
    </location>
</feature>
<dbReference type="PROSITE" id="PS52016">
    <property type="entry name" value="TONB_DEPENDENT_REC_3"/>
    <property type="match status" value="1"/>
</dbReference>
<keyword evidence="17" id="KW-1185">Reference proteome</keyword>
<evidence type="ECO:0000256" key="8">
    <source>
        <dbReference type="ARBA" id="ARBA00023136"/>
    </source>
</evidence>
<keyword evidence="8 10" id="KW-0472">Membrane</keyword>
<dbReference type="Gene3D" id="2.170.130.10">
    <property type="entry name" value="TonB-dependent receptor, plug domain"/>
    <property type="match status" value="1"/>
</dbReference>
<comment type="similarity">
    <text evidence="10 11">Belongs to the TonB-dependent receptor family.</text>
</comment>
<keyword evidence="7 11" id="KW-0798">TonB box</keyword>
<keyword evidence="4 10" id="KW-0812">Transmembrane</keyword>
<evidence type="ECO:0000256" key="13">
    <source>
        <dbReference type="SAM" id="SignalP"/>
    </source>
</evidence>
<dbReference type="GO" id="GO:0015344">
    <property type="term" value="F:siderophore uptake transmembrane transporter activity"/>
    <property type="evidence" value="ECO:0007669"/>
    <property type="project" value="TreeGrafter"/>
</dbReference>
<protein>
    <submittedName>
        <fullName evidence="16">Ligand-gated channel protein</fullName>
    </submittedName>
</protein>
<dbReference type="EMBL" id="MSCW01000002">
    <property type="protein sequence ID" value="ONF44846.1"/>
    <property type="molecule type" value="Genomic_DNA"/>
</dbReference>
<dbReference type="InterPro" id="IPR036942">
    <property type="entry name" value="Beta-barrel_TonB_sf"/>
</dbReference>
<accession>A0A1V2DWR3</accession>
<dbReference type="InterPro" id="IPR039426">
    <property type="entry name" value="TonB-dep_rcpt-like"/>
</dbReference>
<feature type="signal peptide" evidence="13">
    <location>
        <begin position="1"/>
        <end position="22"/>
    </location>
</feature>
<gene>
    <name evidence="16" type="ORF">BTO32_03680</name>
</gene>
<keyword evidence="9 10" id="KW-0998">Cell outer membrane</keyword>
<dbReference type="PANTHER" id="PTHR30069">
    <property type="entry name" value="TONB-DEPENDENT OUTER MEMBRANE RECEPTOR"/>
    <property type="match status" value="1"/>
</dbReference>
<feature type="region of interest" description="Disordered" evidence="12">
    <location>
        <begin position="211"/>
        <end position="241"/>
    </location>
</feature>
<keyword evidence="2 10" id="KW-0813">Transport</keyword>
<evidence type="ECO:0000256" key="2">
    <source>
        <dbReference type="ARBA" id="ARBA00022448"/>
    </source>
</evidence>
<dbReference type="RefSeq" id="WP_076723095.1">
    <property type="nucleotide sequence ID" value="NZ_JABWTC010000023.1"/>
</dbReference>
<proteinExistence type="inferred from homology"/>
<dbReference type="GO" id="GO:0009279">
    <property type="term" value="C:cell outer membrane"/>
    <property type="evidence" value="ECO:0007669"/>
    <property type="project" value="UniProtKB-SubCell"/>
</dbReference>